<evidence type="ECO:0000256" key="1">
    <source>
        <dbReference type="ARBA" id="ARBA00011079"/>
    </source>
</evidence>
<feature type="signal peptide" evidence="6">
    <location>
        <begin position="1"/>
        <end position="21"/>
    </location>
</feature>
<dbReference type="Gene3D" id="1.20.120.980">
    <property type="entry name" value="Serine carboxypeptidase S28, SKS domain"/>
    <property type="match status" value="1"/>
</dbReference>
<name>A0A482XVA2_LAOST</name>
<keyword evidence="4" id="KW-0378">Hydrolase</keyword>
<evidence type="ECO:0000313" key="7">
    <source>
        <dbReference type="EMBL" id="RZF49314.1"/>
    </source>
</evidence>
<dbReference type="InParanoid" id="A0A482XVA2"/>
<keyword evidence="3 6" id="KW-0732">Signal</keyword>
<protein>
    <submittedName>
        <fullName evidence="7">Uncharacterized protein</fullName>
    </submittedName>
</protein>
<dbReference type="AlphaFoldDB" id="A0A482XVA2"/>
<dbReference type="EMBL" id="QKKF02000071">
    <property type="protein sequence ID" value="RZF49314.1"/>
    <property type="molecule type" value="Genomic_DNA"/>
</dbReference>
<dbReference type="InterPro" id="IPR029058">
    <property type="entry name" value="AB_hydrolase_fold"/>
</dbReference>
<keyword evidence="8" id="KW-1185">Reference proteome</keyword>
<proteinExistence type="inferred from homology"/>
<dbReference type="OrthoDB" id="1735038at2759"/>
<evidence type="ECO:0000256" key="2">
    <source>
        <dbReference type="ARBA" id="ARBA00022670"/>
    </source>
</evidence>
<dbReference type="InterPro" id="IPR042269">
    <property type="entry name" value="Ser_carbopepase_S28_SKS"/>
</dbReference>
<comment type="similarity">
    <text evidence="1">Belongs to the peptidase S28 family.</text>
</comment>
<dbReference type="GO" id="GO:0006508">
    <property type="term" value="P:proteolysis"/>
    <property type="evidence" value="ECO:0007669"/>
    <property type="project" value="UniProtKB-KW"/>
</dbReference>
<keyword evidence="5" id="KW-0325">Glycoprotein</keyword>
<reference evidence="7 8" key="1">
    <citation type="journal article" date="2017" name="Gigascience">
        <title>Genome sequence of the small brown planthopper, Laodelphax striatellus.</title>
        <authorList>
            <person name="Zhu J."/>
            <person name="Jiang F."/>
            <person name="Wang X."/>
            <person name="Yang P."/>
            <person name="Bao Y."/>
            <person name="Zhao W."/>
            <person name="Wang W."/>
            <person name="Lu H."/>
            <person name="Wang Q."/>
            <person name="Cui N."/>
            <person name="Li J."/>
            <person name="Chen X."/>
            <person name="Luo L."/>
            <person name="Yu J."/>
            <person name="Kang L."/>
            <person name="Cui F."/>
        </authorList>
    </citation>
    <scope>NUCLEOTIDE SEQUENCE [LARGE SCALE GENOMIC DNA]</scope>
    <source>
        <strain evidence="7">Lst14</strain>
    </source>
</reference>
<evidence type="ECO:0000256" key="3">
    <source>
        <dbReference type="ARBA" id="ARBA00022729"/>
    </source>
</evidence>
<dbReference type="Gene3D" id="3.40.50.1820">
    <property type="entry name" value="alpha/beta hydrolase"/>
    <property type="match status" value="1"/>
</dbReference>
<evidence type="ECO:0000256" key="4">
    <source>
        <dbReference type="ARBA" id="ARBA00022801"/>
    </source>
</evidence>
<evidence type="ECO:0000313" key="8">
    <source>
        <dbReference type="Proteomes" id="UP000291343"/>
    </source>
</evidence>
<dbReference type="GO" id="GO:0008239">
    <property type="term" value="F:dipeptidyl-peptidase activity"/>
    <property type="evidence" value="ECO:0007669"/>
    <property type="project" value="TreeGrafter"/>
</dbReference>
<evidence type="ECO:0000256" key="6">
    <source>
        <dbReference type="SAM" id="SignalP"/>
    </source>
</evidence>
<dbReference type="Proteomes" id="UP000291343">
    <property type="component" value="Unassembled WGS sequence"/>
</dbReference>
<gene>
    <name evidence="7" type="ORF">LSTR_LSTR006728</name>
</gene>
<sequence>MKVLCMALIFLVSLLFGLVRLQNPCPERGKRDLRADNSAALEATCVPQYFDQKLDHFDKSNNKTWKQRYYIYSELYDTYKFYPSIPLFLILGGEMAVNYGTATNNSPMFSIGKDYKALMVVLEHRYYGESKPTPNITTENLKYLSSRQAVEDIAYFVDEIKKKYGMKCNNEVVLFGGSYAGALAAWTRLKHPDKINVVQASSAPVANIYNFRGFNNVVRSSIKLYDDKCASVIYEGAMKQQELAQTEEGQKNLTEKFQACRTLTDKNNRRAFFQTQIGQIGHQVQYNGTKNDSIPHTCSLLTAGGDEISSVDKLANYLIETSSDNCTGYDYSADIKYLQHTDYISKDPFRQFLYMDCNEFGLSITSDTNDSFYADTLGVDFYDDRCKDVFGDKYTSEYIKSQVEKTNAYYGKFNYRQGKVLFTNGQLDPYQAASILESNDKIGYKALVIENVGHTRDLDVESEMDPPALKEARVQIKKIIKGWIKALDFSKPIYGGIPTTCKQAEQYYQQYQQQQAQKPSASPTNSNPFSAVYSYLNMFNS</sequence>
<accession>A0A482XVA2</accession>
<dbReference type="PANTHER" id="PTHR11010:SF5">
    <property type="entry name" value="RE36938P-RELATED"/>
    <property type="match status" value="1"/>
</dbReference>
<dbReference type="InterPro" id="IPR008758">
    <property type="entry name" value="Peptidase_S28"/>
</dbReference>
<dbReference type="Pfam" id="PF05577">
    <property type="entry name" value="Peptidase_S28"/>
    <property type="match status" value="1"/>
</dbReference>
<evidence type="ECO:0000256" key="5">
    <source>
        <dbReference type="ARBA" id="ARBA00023180"/>
    </source>
</evidence>
<dbReference type="GO" id="GO:0070008">
    <property type="term" value="F:serine-type exopeptidase activity"/>
    <property type="evidence" value="ECO:0007669"/>
    <property type="project" value="InterPro"/>
</dbReference>
<dbReference type="PANTHER" id="PTHR11010">
    <property type="entry name" value="PROTEASE S28 PRO-X CARBOXYPEPTIDASE-RELATED"/>
    <property type="match status" value="1"/>
</dbReference>
<comment type="caution">
    <text evidence="7">The sequence shown here is derived from an EMBL/GenBank/DDBJ whole genome shotgun (WGS) entry which is preliminary data.</text>
</comment>
<keyword evidence="2" id="KW-0645">Protease</keyword>
<organism evidence="7 8">
    <name type="scientific">Laodelphax striatellus</name>
    <name type="common">Small brown planthopper</name>
    <name type="synonym">Delphax striatella</name>
    <dbReference type="NCBI Taxonomy" id="195883"/>
    <lineage>
        <taxon>Eukaryota</taxon>
        <taxon>Metazoa</taxon>
        <taxon>Ecdysozoa</taxon>
        <taxon>Arthropoda</taxon>
        <taxon>Hexapoda</taxon>
        <taxon>Insecta</taxon>
        <taxon>Pterygota</taxon>
        <taxon>Neoptera</taxon>
        <taxon>Paraneoptera</taxon>
        <taxon>Hemiptera</taxon>
        <taxon>Auchenorrhyncha</taxon>
        <taxon>Fulgoroidea</taxon>
        <taxon>Delphacidae</taxon>
        <taxon>Criomorphinae</taxon>
        <taxon>Laodelphax</taxon>
    </lineage>
</organism>
<dbReference type="SMR" id="A0A482XVA2"/>
<dbReference type="SUPFAM" id="SSF53474">
    <property type="entry name" value="alpha/beta-Hydrolases"/>
    <property type="match status" value="1"/>
</dbReference>
<feature type="chain" id="PRO_5019742413" evidence="6">
    <location>
        <begin position="22"/>
        <end position="541"/>
    </location>
</feature>